<dbReference type="InterPro" id="IPR054711">
    <property type="entry name" value="eIF3a_PCI_TPR-like"/>
</dbReference>
<dbReference type="PANTHER" id="PTHR14005">
    <property type="entry name" value="EUKARYOTIC TRANSLATION INITIATION FACTOR 3, THETA SUBUNIT"/>
    <property type="match status" value="1"/>
</dbReference>
<feature type="domain" description="RRM" evidence="5">
    <location>
        <begin position="4"/>
        <end position="74"/>
    </location>
</feature>
<organism evidence="6 7">
    <name type="scientific">Ditylenchus destructor</name>
    <dbReference type="NCBI Taxonomy" id="166010"/>
    <lineage>
        <taxon>Eukaryota</taxon>
        <taxon>Metazoa</taxon>
        <taxon>Ecdysozoa</taxon>
        <taxon>Nematoda</taxon>
        <taxon>Chromadorea</taxon>
        <taxon>Rhabditida</taxon>
        <taxon>Tylenchina</taxon>
        <taxon>Tylenchomorpha</taxon>
        <taxon>Sphaerularioidea</taxon>
        <taxon>Anguinidae</taxon>
        <taxon>Anguininae</taxon>
        <taxon>Ditylenchus</taxon>
    </lineage>
</organism>
<evidence type="ECO:0000256" key="3">
    <source>
        <dbReference type="ARBA" id="ARBA00022917"/>
    </source>
</evidence>
<dbReference type="GO" id="GO:0071540">
    <property type="term" value="C:eukaryotic translation initiation factor 3 complex, eIF3e"/>
    <property type="evidence" value="ECO:0007669"/>
    <property type="project" value="TreeGrafter"/>
</dbReference>
<gene>
    <name evidence="6" type="ORF">DdX_06035</name>
</gene>
<dbReference type="PANTHER" id="PTHR14005:SF0">
    <property type="entry name" value="EUKARYOTIC TRANSLATION INITIATION FACTOR 3 SUBUNIT A"/>
    <property type="match status" value="1"/>
</dbReference>
<evidence type="ECO:0000256" key="4">
    <source>
        <dbReference type="PROSITE-ProRule" id="PRU00176"/>
    </source>
</evidence>
<dbReference type="Proteomes" id="UP001201812">
    <property type="component" value="Unassembled WGS sequence"/>
</dbReference>
<keyword evidence="3" id="KW-0648">Protein biosynthesis</keyword>
<dbReference type="Gene3D" id="1.25.40.860">
    <property type="match status" value="1"/>
</dbReference>
<dbReference type="SMART" id="SM00360">
    <property type="entry name" value="RRM"/>
    <property type="match status" value="1"/>
</dbReference>
<dbReference type="GO" id="GO:0002188">
    <property type="term" value="P:translation reinitiation"/>
    <property type="evidence" value="ECO:0007669"/>
    <property type="project" value="TreeGrafter"/>
</dbReference>
<comment type="caution">
    <text evidence="6">The sequence shown here is derived from an EMBL/GenBank/DDBJ whole genome shotgun (WGS) entry which is preliminary data.</text>
</comment>
<proteinExistence type="predicted"/>
<dbReference type="InterPro" id="IPR000504">
    <property type="entry name" value="RRM_dom"/>
</dbReference>
<sequence>MSSERLFIGRLSERARKEDVEAFFQGYGKIVNVVLKRGFGFVEFEDKQNAENAMVQMNGKNLCGQCVIIGFPKRDRGRLRLDDENTLLIMLKTRSYQLSQCIQMESWAKAYQTAADVHHTMGLLESLEAKEKRRLISSPFYVDYFHQLAQIGWICGDIMFHTAALLRKFIAEAEDRNIYSTSEIVEQSTRILLAFVASMADHVDIRSYLRDRLKGEDEYSKIYKKLTSFLRFSVPLTHKWMRKEIFRLRIYENACQPAKNLVDLLENCDHLTMITAAVQKELNDLAIVNKPEHDQYIDAILRAFTVKIVTQIASMNSSISLKDLREIVPFHGTKDLELLLTNLGKIYTKIRIDHLGNRVLFQPIDDSLEFYLEGEFNYDHDTDTNDVRFHVSKLYEHLRKICPETIDEEPESTRKLKDNVELFKRNRADNYRNTISRMKYIEKIKQDADQVANVKIQQVIARKEQEKKQKMLQAKEIVLREVEQKQQVEKQRKHILMEQIEIQAREVALKAFLSHPICQKFIKKFGETAVKKMTIEYLITEKARLIDEECREQEAKLNVQEKHFDYFVRKCYLEKAMLWQKMLDERKEEEKHKFWKYEDLRIANEVQKHQEAVAIYKRLTEAKDDAKDFIDKIKASSMGTRERG</sequence>
<dbReference type="InterPro" id="IPR035979">
    <property type="entry name" value="RBD_domain_sf"/>
</dbReference>
<keyword evidence="4" id="KW-0694">RNA-binding</keyword>
<dbReference type="Pfam" id="PF00076">
    <property type="entry name" value="RRM_1"/>
    <property type="match status" value="1"/>
</dbReference>
<accession>A0AAD4N6I3</accession>
<evidence type="ECO:0000313" key="6">
    <source>
        <dbReference type="EMBL" id="KAI1718922.1"/>
    </source>
</evidence>
<dbReference type="SUPFAM" id="SSF54928">
    <property type="entry name" value="RNA-binding domain, RBD"/>
    <property type="match status" value="1"/>
</dbReference>
<evidence type="ECO:0000259" key="5">
    <source>
        <dbReference type="PROSITE" id="PS50102"/>
    </source>
</evidence>
<name>A0AAD4N6I3_9BILA</name>
<dbReference type="Gene3D" id="4.10.860.10">
    <property type="entry name" value="UVR domain"/>
    <property type="match status" value="1"/>
</dbReference>
<dbReference type="GO" id="GO:0003743">
    <property type="term" value="F:translation initiation factor activity"/>
    <property type="evidence" value="ECO:0007669"/>
    <property type="project" value="UniProtKB-KW"/>
</dbReference>
<dbReference type="EMBL" id="JAKKPZ010000007">
    <property type="protein sequence ID" value="KAI1718922.1"/>
    <property type="molecule type" value="Genomic_DNA"/>
</dbReference>
<evidence type="ECO:0000313" key="7">
    <source>
        <dbReference type="Proteomes" id="UP001201812"/>
    </source>
</evidence>
<dbReference type="InterPro" id="IPR027512">
    <property type="entry name" value="EIF3A"/>
</dbReference>
<dbReference type="GO" id="GO:0071541">
    <property type="term" value="C:eukaryotic translation initiation factor 3 complex, eIF3m"/>
    <property type="evidence" value="ECO:0007669"/>
    <property type="project" value="TreeGrafter"/>
</dbReference>
<dbReference type="Gene3D" id="3.30.70.330">
    <property type="match status" value="1"/>
</dbReference>
<keyword evidence="1" id="KW-0963">Cytoplasm</keyword>
<dbReference type="AlphaFoldDB" id="A0AAD4N6I3"/>
<keyword evidence="7" id="KW-1185">Reference proteome</keyword>
<dbReference type="GO" id="GO:0001732">
    <property type="term" value="P:formation of cytoplasmic translation initiation complex"/>
    <property type="evidence" value="ECO:0007669"/>
    <property type="project" value="TreeGrafter"/>
</dbReference>
<dbReference type="PROSITE" id="PS50102">
    <property type="entry name" value="RRM"/>
    <property type="match status" value="1"/>
</dbReference>
<dbReference type="GO" id="GO:0003729">
    <property type="term" value="F:mRNA binding"/>
    <property type="evidence" value="ECO:0007669"/>
    <property type="project" value="TreeGrafter"/>
</dbReference>
<dbReference type="InterPro" id="IPR012677">
    <property type="entry name" value="Nucleotide-bd_a/b_plait_sf"/>
</dbReference>
<reference evidence="6" key="1">
    <citation type="submission" date="2022-01" db="EMBL/GenBank/DDBJ databases">
        <title>Genome Sequence Resource for Two Populations of Ditylenchus destructor, the Migratory Endoparasitic Phytonematode.</title>
        <authorList>
            <person name="Zhang H."/>
            <person name="Lin R."/>
            <person name="Xie B."/>
        </authorList>
    </citation>
    <scope>NUCLEOTIDE SEQUENCE</scope>
    <source>
        <strain evidence="6">BazhouSP</strain>
    </source>
</reference>
<dbReference type="GO" id="GO:0043614">
    <property type="term" value="C:multi-eIF complex"/>
    <property type="evidence" value="ECO:0007669"/>
    <property type="project" value="TreeGrafter"/>
</dbReference>
<dbReference type="Pfam" id="PF22591">
    <property type="entry name" value="eIF3a_PCI_TPR-like"/>
    <property type="match status" value="1"/>
</dbReference>
<protein>
    <submittedName>
        <fullName evidence="6">RNA recognition motif domain-containing protein</fullName>
    </submittedName>
</protein>
<evidence type="ECO:0000256" key="2">
    <source>
        <dbReference type="ARBA" id="ARBA00022540"/>
    </source>
</evidence>
<evidence type="ECO:0000256" key="1">
    <source>
        <dbReference type="ARBA" id="ARBA00022490"/>
    </source>
</evidence>
<keyword evidence="2" id="KW-0396">Initiation factor</keyword>